<feature type="region of interest" description="Disordered" evidence="1">
    <location>
        <begin position="43"/>
        <end position="141"/>
    </location>
</feature>
<dbReference type="KEGG" id="bfa:Bfae_30820"/>
<gene>
    <name evidence="2" type="ordered locus">Bfae_30820</name>
</gene>
<evidence type="ECO:0000313" key="3">
    <source>
        <dbReference type="Proteomes" id="UP000001919"/>
    </source>
</evidence>
<dbReference type="EMBL" id="CP001643">
    <property type="protein sequence ID" value="ACU86842.1"/>
    <property type="molecule type" value="Genomic_DNA"/>
</dbReference>
<name>C7MAV5_BRAFD</name>
<organism evidence="2 3">
    <name type="scientific">Brachybacterium faecium (strain ATCC 43885 / DSM 4810 / JCM 11609 / LMG 19847 / NBRC 14762 / NCIMB 9860 / 6-10)</name>
    <dbReference type="NCBI Taxonomy" id="446465"/>
    <lineage>
        <taxon>Bacteria</taxon>
        <taxon>Bacillati</taxon>
        <taxon>Actinomycetota</taxon>
        <taxon>Actinomycetes</taxon>
        <taxon>Micrococcales</taxon>
        <taxon>Dermabacteraceae</taxon>
        <taxon>Brachybacterium</taxon>
    </lineage>
</organism>
<dbReference type="AlphaFoldDB" id="C7MAV5"/>
<dbReference type="OrthoDB" id="4794484at2"/>
<dbReference type="Proteomes" id="UP000001919">
    <property type="component" value="Chromosome"/>
</dbReference>
<evidence type="ECO:0000256" key="1">
    <source>
        <dbReference type="SAM" id="MobiDB-lite"/>
    </source>
</evidence>
<evidence type="ECO:0000313" key="2">
    <source>
        <dbReference type="EMBL" id="ACU86842.1"/>
    </source>
</evidence>
<reference evidence="2 3" key="1">
    <citation type="journal article" date="2009" name="Stand. Genomic Sci.">
        <title>Complete genome sequence of Brachybacterium faecium type strain (Schefferle 6-10).</title>
        <authorList>
            <person name="Lapidus A."/>
            <person name="Pukall R."/>
            <person name="Labuttii K."/>
            <person name="Copeland A."/>
            <person name="Del Rio T.G."/>
            <person name="Nolan M."/>
            <person name="Chen F."/>
            <person name="Lucas S."/>
            <person name="Tice H."/>
            <person name="Cheng J.F."/>
            <person name="Bruce D."/>
            <person name="Goodwin L."/>
            <person name="Pitluck S."/>
            <person name="Rohde M."/>
            <person name="Goker M."/>
            <person name="Pati A."/>
            <person name="Ivanova N."/>
            <person name="Mavrommatis K."/>
            <person name="Chen A."/>
            <person name="Palaniappan K."/>
            <person name="D'haeseleer P."/>
            <person name="Chain P."/>
            <person name="Bristow J."/>
            <person name="Eisen J.A."/>
            <person name="Markowitz V."/>
            <person name="Hugenholtz P."/>
            <person name="Kyrpides N.C."/>
            <person name="Klenk H.P."/>
        </authorList>
    </citation>
    <scope>NUCLEOTIDE SEQUENCE [LARGE SCALE GENOMIC DNA]</scope>
    <source>
        <strain evidence="3">ATCC 43885 / DSM 4810 / JCM 11609 / LMG 19847 / NBRC 14762 / NCIMB 9860 / 6-10</strain>
    </source>
</reference>
<feature type="compositionally biased region" description="Acidic residues" evidence="1">
    <location>
        <begin position="61"/>
        <end position="84"/>
    </location>
</feature>
<sequence>MSDGGRHHGPAGTRAGRRHGGEGRRALAPFAGAALALALLAGCGDGGQEAPEQEPPAETTAQDETDGTASEEETDSGEEADPTDESTAPEGDDPTDPPPGDEPSSDAPTDPPTSEDPPEEEPTDDSPSGENLFEGTWGFGHDSKVLSAGELSALLEQEAEARGPEEMSLSVECGDGVDTGAGDDTAECIAYADEGVEHLWAITVGPADAGLEIEVENIG</sequence>
<keyword evidence="3" id="KW-1185">Reference proteome</keyword>
<feature type="region of interest" description="Disordered" evidence="1">
    <location>
        <begin position="156"/>
        <end position="178"/>
    </location>
</feature>
<evidence type="ECO:0008006" key="4">
    <source>
        <dbReference type="Google" id="ProtNLM"/>
    </source>
</evidence>
<proteinExistence type="predicted"/>
<protein>
    <recommendedName>
        <fullName evidence="4">DUF4333 domain-containing protein</fullName>
    </recommendedName>
</protein>
<dbReference type="HOGENOM" id="CLU_1259432_0_0_11"/>
<dbReference type="PATRIC" id="fig|446465.5.peg.3050"/>
<feature type="region of interest" description="Disordered" evidence="1">
    <location>
        <begin position="1"/>
        <end position="25"/>
    </location>
</feature>
<accession>C7MAV5</accession>